<feature type="domain" description="Terpene synthase metal-binding" evidence="2">
    <location>
        <begin position="2"/>
        <end position="171"/>
    </location>
</feature>
<sequence length="229" mass="26327">RDISYVASLPVCYKAIFNAIVELYDEIIELSAVSDEKSNIVLQFVNEALSRYIQGYMVEAKWYHEGFIPTYDEYKVIGASSTGYQFLTTIFIAWGEFATKETLHWISNSVSVMVHASSLVARFTNDLASRKFEQQREQGISAVGCCIKQYGFSKDEAYEFIKKDINNFWKDINEEYLKLIEYIPRPLLDCIVNLARICGFLYANYEDKVTNYALLKDHIVALLLNPVVV</sequence>
<dbReference type="InterPro" id="IPR050148">
    <property type="entry name" value="Terpene_synthase-like"/>
</dbReference>
<proteinExistence type="predicted"/>
<evidence type="ECO:0000256" key="1">
    <source>
        <dbReference type="ARBA" id="ARBA00022723"/>
    </source>
</evidence>
<evidence type="ECO:0000259" key="2">
    <source>
        <dbReference type="Pfam" id="PF03936"/>
    </source>
</evidence>
<keyword evidence="4" id="KW-1185">Reference proteome</keyword>
<evidence type="ECO:0000313" key="4">
    <source>
        <dbReference type="Proteomes" id="UP001341840"/>
    </source>
</evidence>
<gene>
    <name evidence="3" type="ORF">PIB30_102019</name>
</gene>
<comment type="caution">
    <text evidence="3">The sequence shown here is derived from an EMBL/GenBank/DDBJ whole genome shotgun (WGS) entry which is preliminary data.</text>
</comment>
<protein>
    <recommendedName>
        <fullName evidence="2">Terpene synthase metal-binding domain-containing protein</fullName>
    </recommendedName>
</protein>
<dbReference type="Pfam" id="PF03936">
    <property type="entry name" value="Terpene_synth_C"/>
    <property type="match status" value="1"/>
</dbReference>
<dbReference type="Proteomes" id="UP001341840">
    <property type="component" value="Unassembled WGS sequence"/>
</dbReference>
<dbReference type="InterPro" id="IPR008949">
    <property type="entry name" value="Isoprenoid_synthase_dom_sf"/>
</dbReference>
<dbReference type="EMBL" id="JASCZI010184317">
    <property type="protein sequence ID" value="MED6190059.1"/>
    <property type="molecule type" value="Genomic_DNA"/>
</dbReference>
<dbReference type="InterPro" id="IPR005630">
    <property type="entry name" value="Terpene_synthase_metal-bd"/>
</dbReference>
<reference evidence="3 4" key="1">
    <citation type="journal article" date="2023" name="Plants (Basel)">
        <title>Bridging the Gap: Combining Genomics and Transcriptomics Approaches to Understand Stylosanthes scabra, an Orphan Legume from the Brazilian Caatinga.</title>
        <authorList>
            <person name="Ferreira-Neto J.R.C."/>
            <person name="da Silva M.D."/>
            <person name="Binneck E."/>
            <person name="de Melo N.F."/>
            <person name="da Silva R.H."/>
            <person name="de Melo A.L.T.M."/>
            <person name="Pandolfi V."/>
            <person name="Bustamante F.O."/>
            <person name="Brasileiro-Vidal A.C."/>
            <person name="Benko-Iseppon A.M."/>
        </authorList>
    </citation>
    <scope>NUCLEOTIDE SEQUENCE [LARGE SCALE GENOMIC DNA]</scope>
    <source>
        <tissue evidence="3">Leaves</tissue>
    </source>
</reference>
<keyword evidence="1" id="KW-0479">Metal-binding</keyword>
<organism evidence="3 4">
    <name type="scientific">Stylosanthes scabra</name>
    <dbReference type="NCBI Taxonomy" id="79078"/>
    <lineage>
        <taxon>Eukaryota</taxon>
        <taxon>Viridiplantae</taxon>
        <taxon>Streptophyta</taxon>
        <taxon>Embryophyta</taxon>
        <taxon>Tracheophyta</taxon>
        <taxon>Spermatophyta</taxon>
        <taxon>Magnoliopsida</taxon>
        <taxon>eudicotyledons</taxon>
        <taxon>Gunneridae</taxon>
        <taxon>Pentapetalae</taxon>
        <taxon>rosids</taxon>
        <taxon>fabids</taxon>
        <taxon>Fabales</taxon>
        <taxon>Fabaceae</taxon>
        <taxon>Papilionoideae</taxon>
        <taxon>50 kb inversion clade</taxon>
        <taxon>dalbergioids sensu lato</taxon>
        <taxon>Dalbergieae</taxon>
        <taxon>Pterocarpus clade</taxon>
        <taxon>Stylosanthes</taxon>
    </lineage>
</organism>
<feature type="non-terminal residue" evidence="3">
    <location>
        <position position="1"/>
    </location>
</feature>
<name>A0ABU6WXK1_9FABA</name>
<accession>A0ABU6WXK1</accession>
<dbReference type="PANTHER" id="PTHR31225:SF241">
    <property type="entry name" value="TERPENE SYNTHASE FAMILY, METAL-BINDING DOMAIN PROTEIN"/>
    <property type="match status" value="1"/>
</dbReference>
<dbReference type="Gene3D" id="1.10.600.10">
    <property type="entry name" value="Farnesyl Diphosphate Synthase"/>
    <property type="match status" value="1"/>
</dbReference>
<evidence type="ECO:0000313" key="3">
    <source>
        <dbReference type="EMBL" id="MED6190059.1"/>
    </source>
</evidence>
<dbReference type="SUPFAM" id="SSF48576">
    <property type="entry name" value="Terpenoid synthases"/>
    <property type="match status" value="1"/>
</dbReference>
<dbReference type="PANTHER" id="PTHR31225">
    <property type="entry name" value="OS04G0344100 PROTEIN-RELATED"/>
    <property type="match status" value="1"/>
</dbReference>